<dbReference type="Proteomes" id="UP000001194">
    <property type="component" value="Unassembled WGS sequence"/>
</dbReference>
<dbReference type="InterPro" id="IPR025714">
    <property type="entry name" value="Methyltranfer_dom"/>
</dbReference>
<dbReference type="InParanoid" id="B0DWF3"/>
<feature type="non-terminal residue" evidence="10">
    <location>
        <position position="1"/>
    </location>
</feature>
<comment type="similarity">
    <text evidence="3">Belongs to the methyltransferase superfamily. Arsenite methyltransferase family.</text>
</comment>
<dbReference type="OrthoDB" id="8300214at2759"/>
<evidence type="ECO:0000256" key="1">
    <source>
        <dbReference type="ARBA" id="ARBA00022679"/>
    </source>
</evidence>
<comment type="catalytic activity">
    <reaction evidence="8">
        <text>arsenic triglutathione + 3 [thioredoxin]-dithiol + 3 S-adenosyl-L-methionine = trimethylarsine + 3 [thioredoxin]-disulfide + 3 glutathione + 3 S-adenosyl-L-homocysteine + 3 H(+)</text>
        <dbReference type="Rhea" id="RHEA:69432"/>
        <dbReference type="Rhea" id="RHEA-COMP:10698"/>
        <dbReference type="Rhea" id="RHEA-COMP:10700"/>
        <dbReference type="ChEBI" id="CHEBI:15378"/>
        <dbReference type="ChEBI" id="CHEBI:27130"/>
        <dbReference type="ChEBI" id="CHEBI:29950"/>
        <dbReference type="ChEBI" id="CHEBI:50058"/>
        <dbReference type="ChEBI" id="CHEBI:57856"/>
        <dbReference type="ChEBI" id="CHEBI:57925"/>
        <dbReference type="ChEBI" id="CHEBI:59789"/>
        <dbReference type="ChEBI" id="CHEBI:183640"/>
        <dbReference type="EC" id="2.1.1.137"/>
    </reaction>
</comment>
<dbReference type="EC" id="2.1.1.137" evidence="4"/>
<dbReference type="SUPFAM" id="SSF53335">
    <property type="entry name" value="S-adenosyl-L-methionine-dependent methyltransferases"/>
    <property type="match status" value="1"/>
</dbReference>
<evidence type="ECO:0000313" key="10">
    <source>
        <dbReference type="EMBL" id="EDR01039.1"/>
    </source>
</evidence>
<dbReference type="PANTHER" id="PTHR43675">
    <property type="entry name" value="ARSENITE METHYLTRANSFERASE"/>
    <property type="match status" value="1"/>
</dbReference>
<name>B0DWF3_LACBS</name>
<dbReference type="InterPro" id="IPR026669">
    <property type="entry name" value="Arsenite_MeTrfase-like"/>
</dbReference>
<proteinExistence type="inferred from homology"/>
<keyword evidence="2" id="KW-0949">S-adenosyl-L-methionine</keyword>
<evidence type="ECO:0000256" key="4">
    <source>
        <dbReference type="ARBA" id="ARBA00034521"/>
    </source>
</evidence>
<keyword evidence="11" id="KW-1185">Reference proteome</keyword>
<dbReference type="RefSeq" id="XP_001888258.1">
    <property type="nucleotide sequence ID" value="XM_001888223.1"/>
</dbReference>
<evidence type="ECO:0000256" key="5">
    <source>
        <dbReference type="ARBA" id="ARBA00034545"/>
    </source>
</evidence>
<protein>
    <recommendedName>
        <fullName evidence="5">Arsenite methyltransferase</fullName>
        <ecNumber evidence="4">2.1.1.137</ecNumber>
    </recommendedName>
</protein>
<sequence length="240" mass="25965">VAKAFGYTEKELSSIPPEANMGLSCGNPVATANIKEGEYVVDLGSGGGFDVFLAAAKVGPTGQVVGLDMSSEMIDLARRNAAKQNLKPPHVAFVQASLDKAAFPVEPGSIDCILSNCVVNLLQPAGKVNLLKEVYRVLRPGGRIVLDDILARDTLPDEIKQDLNAYVACISGAIQVHEYKQLFLESGFTDVLFVDTKSDLNVYFQSDSESKSCCSTTHPPKRLDFNVNKWAASYQIYAMK</sequence>
<dbReference type="Gene3D" id="3.40.50.150">
    <property type="entry name" value="Vaccinia Virus protein VP39"/>
    <property type="match status" value="1"/>
</dbReference>
<dbReference type="GO" id="GO:0030791">
    <property type="term" value="F:arsenite methyltransferase activity"/>
    <property type="evidence" value="ECO:0007669"/>
    <property type="project" value="UniProtKB-EC"/>
</dbReference>
<evidence type="ECO:0000256" key="8">
    <source>
        <dbReference type="ARBA" id="ARBA00048428"/>
    </source>
</evidence>
<dbReference type="STRING" id="486041.B0DWF3"/>
<dbReference type="InterPro" id="IPR029063">
    <property type="entry name" value="SAM-dependent_MTases_sf"/>
</dbReference>
<evidence type="ECO:0000256" key="6">
    <source>
        <dbReference type="ARBA" id="ARBA00047941"/>
    </source>
</evidence>
<comment type="catalytic activity">
    <reaction evidence="6">
        <text>arsenic triglutathione + [thioredoxin]-dithiol + S-adenosyl-L-methionine + 2 H2O = methylarsonous acid + [thioredoxin]-disulfide + 3 glutathione + S-adenosyl-L-homocysteine + H(+)</text>
        <dbReference type="Rhea" id="RHEA:69460"/>
        <dbReference type="Rhea" id="RHEA-COMP:10698"/>
        <dbReference type="Rhea" id="RHEA-COMP:10700"/>
        <dbReference type="ChEBI" id="CHEBI:15377"/>
        <dbReference type="ChEBI" id="CHEBI:15378"/>
        <dbReference type="ChEBI" id="CHEBI:17826"/>
        <dbReference type="ChEBI" id="CHEBI:29950"/>
        <dbReference type="ChEBI" id="CHEBI:50058"/>
        <dbReference type="ChEBI" id="CHEBI:57856"/>
        <dbReference type="ChEBI" id="CHEBI:57925"/>
        <dbReference type="ChEBI" id="CHEBI:59789"/>
        <dbReference type="ChEBI" id="CHEBI:183640"/>
        <dbReference type="EC" id="2.1.1.137"/>
    </reaction>
</comment>
<gene>
    <name evidence="10" type="ORF">LACBIDRAFT_153702</name>
</gene>
<dbReference type="EMBL" id="DS547143">
    <property type="protein sequence ID" value="EDR01039.1"/>
    <property type="molecule type" value="Genomic_DNA"/>
</dbReference>
<dbReference type="CDD" id="cd02440">
    <property type="entry name" value="AdoMet_MTases"/>
    <property type="match status" value="1"/>
</dbReference>
<evidence type="ECO:0000259" key="9">
    <source>
        <dbReference type="Pfam" id="PF13847"/>
    </source>
</evidence>
<evidence type="ECO:0000256" key="2">
    <source>
        <dbReference type="ARBA" id="ARBA00022691"/>
    </source>
</evidence>
<dbReference type="PANTHER" id="PTHR43675:SF8">
    <property type="entry name" value="ARSENITE METHYLTRANSFERASE"/>
    <property type="match status" value="1"/>
</dbReference>
<keyword evidence="1" id="KW-0808">Transferase</keyword>
<organism evidence="11">
    <name type="scientific">Laccaria bicolor (strain S238N-H82 / ATCC MYA-4686)</name>
    <name type="common">Bicoloured deceiver</name>
    <name type="synonym">Laccaria laccata var. bicolor</name>
    <dbReference type="NCBI Taxonomy" id="486041"/>
    <lineage>
        <taxon>Eukaryota</taxon>
        <taxon>Fungi</taxon>
        <taxon>Dikarya</taxon>
        <taxon>Basidiomycota</taxon>
        <taxon>Agaricomycotina</taxon>
        <taxon>Agaricomycetes</taxon>
        <taxon>Agaricomycetidae</taxon>
        <taxon>Agaricales</taxon>
        <taxon>Agaricineae</taxon>
        <taxon>Hydnangiaceae</taxon>
        <taxon>Laccaria</taxon>
    </lineage>
</organism>
<evidence type="ECO:0000256" key="7">
    <source>
        <dbReference type="ARBA" id="ARBA00047943"/>
    </source>
</evidence>
<reference evidence="10 11" key="1">
    <citation type="journal article" date="2008" name="Nature">
        <title>The genome of Laccaria bicolor provides insights into mycorrhizal symbiosis.</title>
        <authorList>
            <person name="Martin F."/>
            <person name="Aerts A."/>
            <person name="Ahren D."/>
            <person name="Brun A."/>
            <person name="Danchin E.G.J."/>
            <person name="Duchaussoy F."/>
            <person name="Gibon J."/>
            <person name="Kohler A."/>
            <person name="Lindquist E."/>
            <person name="Pereda V."/>
            <person name="Salamov A."/>
            <person name="Shapiro H.J."/>
            <person name="Wuyts J."/>
            <person name="Blaudez D."/>
            <person name="Buee M."/>
            <person name="Brokstein P."/>
            <person name="Canbaeck B."/>
            <person name="Cohen D."/>
            <person name="Courty P.E."/>
            <person name="Coutinho P.M."/>
            <person name="Delaruelle C."/>
            <person name="Detter J.C."/>
            <person name="Deveau A."/>
            <person name="DiFazio S."/>
            <person name="Duplessis S."/>
            <person name="Fraissinet-Tachet L."/>
            <person name="Lucic E."/>
            <person name="Frey-Klett P."/>
            <person name="Fourrey C."/>
            <person name="Feussner I."/>
            <person name="Gay G."/>
            <person name="Grimwood J."/>
            <person name="Hoegger P.J."/>
            <person name="Jain P."/>
            <person name="Kilaru S."/>
            <person name="Labbe J."/>
            <person name="Lin Y.C."/>
            <person name="Legue V."/>
            <person name="Le Tacon F."/>
            <person name="Marmeisse R."/>
            <person name="Melayah D."/>
            <person name="Montanini B."/>
            <person name="Muratet M."/>
            <person name="Nehls U."/>
            <person name="Niculita-Hirzel H."/>
            <person name="Oudot-Le Secq M.P."/>
            <person name="Peter M."/>
            <person name="Quesneville H."/>
            <person name="Rajashekar B."/>
            <person name="Reich M."/>
            <person name="Rouhier N."/>
            <person name="Schmutz J."/>
            <person name="Yin T."/>
            <person name="Chalot M."/>
            <person name="Henrissat B."/>
            <person name="Kuees U."/>
            <person name="Lucas S."/>
            <person name="Van de Peer Y."/>
            <person name="Podila G.K."/>
            <person name="Polle A."/>
            <person name="Pukkila P.J."/>
            <person name="Richardson P.M."/>
            <person name="Rouze P."/>
            <person name="Sanders I.R."/>
            <person name="Stajich J.E."/>
            <person name="Tunlid A."/>
            <person name="Tuskan G."/>
            <person name="Grigoriev I.V."/>
        </authorList>
    </citation>
    <scope>NUCLEOTIDE SEQUENCE [LARGE SCALE GENOMIC DNA]</scope>
    <source>
        <strain evidence="11">S238N-H82 / ATCC MYA-4686</strain>
    </source>
</reference>
<evidence type="ECO:0000256" key="3">
    <source>
        <dbReference type="ARBA" id="ARBA00034487"/>
    </source>
</evidence>
<feature type="non-terminal residue" evidence="10">
    <location>
        <position position="240"/>
    </location>
</feature>
<dbReference type="AlphaFoldDB" id="B0DWF3"/>
<dbReference type="Pfam" id="PF13847">
    <property type="entry name" value="Methyltransf_31"/>
    <property type="match status" value="1"/>
</dbReference>
<feature type="domain" description="Methyltransferase" evidence="9">
    <location>
        <begin position="35"/>
        <end position="185"/>
    </location>
</feature>
<comment type="catalytic activity">
    <reaction evidence="7">
        <text>arsenic triglutathione + 2 [thioredoxin]-dithiol + 2 S-adenosyl-L-methionine + H2O = dimethylarsinous acid + 2 [thioredoxin]-disulfide + 3 glutathione + 2 S-adenosyl-L-homocysteine + 2 H(+)</text>
        <dbReference type="Rhea" id="RHEA:69464"/>
        <dbReference type="Rhea" id="RHEA-COMP:10698"/>
        <dbReference type="Rhea" id="RHEA-COMP:10700"/>
        <dbReference type="ChEBI" id="CHEBI:15377"/>
        <dbReference type="ChEBI" id="CHEBI:15378"/>
        <dbReference type="ChEBI" id="CHEBI:23808"/>
        <dbReference type="ChEBI" id="CHEBI:29950"/>
        <dbReference type="ChEBI" id="CHEBI:50058"/>
        <dbReference type="ChEBI" id="CHEBI:57856"/>
        <dbReference type="ChEBI" id="CHEBI:57925"/>
        <dbReference type="ChEBI" id="CHEBI:59789"/>
        <dbReference type="ChEBI" id="CHEBI:183640"/>
        <dbReference type="EC" id="2.1.1.137"/>
    </reaction>
</comment>
<dbReference type="HOGENOM" id="CLU_052868_3_1_1"/>
<dbReference type="KEGG" id="lbc:LACBIDRAFT_153702"/>
<evidence type="ECO:0000313" key="11">
    <source>
        <dbReference type="Proteomes" id="UP000001194"/>
    </source>
</evidence>
<dbReference type="GeneID" id="6083936"/>
<accession>B0DWF3</accession>